<sequence length="389" mass="39962">MFYNRLNRRNLLAAAAMTATMAALAGCAVVPKAPAPAPAPAPTPSESEIPTDTERHRVALLVPTTGANAGVGQSLANAANMALLDTGAKNLRITTYDTGTNPGEAARRAIVDGNKLILGPLLSDDIASVAAVAKPAHIPLISFSNDEKAATKDVFIIGNLPGQSIARTVAYARGKGVTTFAALVPRGDYGERVSSSLLTSVRDAGGSVVAMETYDRSAASIGAAANRIKAKTGYGALLIADSGSLSAKAAVSYRAAGGGAGVRLLGTELWGGERELATSPALNGAWFSTVSDVRFAQFAKSYRARFGTAPFRIATLGYDSVLLTLRVARDWAPGKVFPATAMLDPGGFLGVDGPFRFGKTGLIERALEVRAVEGGAVKVVSAAPSGFAK</sequence>
<evidence type="ECO:0000313" key="7">
    <source>
        <dbReference type="Proteomes" id="UP000249082"/>
    </source>
</evidence>
<proteinExistence type="inferred from homology"/>
<feature type="domain" description="Leucine-binding protein" evidence="5">
    <location>
        <begin position="57"/>
        <end position="333"/>
    </location>
</feature>
<dbReference type="AlphaFoldDB" id="A0A2W5QH06"/>
<organism evidence="6 7">
    <name type="scientific">Novosphingobium pentaromativorans</name>
    <dbReference type="NCBI Taxonomy" id="205844"/>
    <lineage>
        <taxon>Bacteria</taxon>
        <taxon>Pseudomonadati</taxon>
        <taxon>Pseudomonadota</taxon>
        <taxon>Alphaproteobacteria</taxon>
        <taxon>Sphingomonadales</taxon>
        <taxon>Sphingomonadaceae</taxon>
        <taxon>Novosphingobium</taxon>
    </lineage>
</organism>
<keyword evidence="3" id="KW-0813">Transport</keyword>
<dbReference type="Pfam" id="PF13458">
    <property type="entry name" value="Peripla_BP_6"/>
    <property type="match status" value="1"/>
</dbReference>
<dbReference type="InterPro" id="IPR028081">
    <property type="entry name" value="Leu-bd"/>
</dbReference>
<dbReference type="Gene3D" id="3.40.50.2300">
    <property type="match status" value="2"/>
</dbReference>
<dbReference type="EMBL" id="QFPX01000011">
    <property type="protein sequence ID" value="PZQ53973.1"/>
    <property type="molecule type" value="Genomic_DNA"/>
</dbReference>
<feature type="signal peptide" evidence="4">
    <location>
        <begin position="1"/>
        <end position="25"/>
    </location>
</feature>
<dbReference type="PROSITE" id="PS51318">
    <property type="entry name" value="TAT"/>
    <property type="match status" value="1"/>
</dbReference>
<dbReference type="Proteomes" id="UP000249082">
    <property type="component" value="Unassembled WGS sequence"/>
</dbReference>
<dbReference type="SUPFAM" id="SSF53822">
    <property type="entry name" value="Periplasmic binding protein-like I"/>
    <property type="match status" value="1"/>
</dbReference>
<gene>
    <name evidence="6" type="ORF">DI555_14715</name>
</gene>
<dbReference type="PANTHER" id="PTHR30483:SF6">
    <property type="entry name" value="PERIPLASMIC BINDING PROTEIN OF ABC TRANSPORTER FOR NATURAL AMINO ACIDS"/>
    <property type="match status" value="1"/>
</dbReference>
<keyword evidence="2 4" id="KW-0732">Signal</keyword>
<comment type="similarity">
    <text evidence="1">Belongs to the leucine-binding protein family.</text>
</comment>
<evidence type="ECO:0000259" key="5">
    <source>
        <dbReference type="Pfam" id="PF13458"/>
    </source>
</evidence>
<keyword evidence="3" id="KW-0029">Amino-acid transport</keyword>
<reference evidence="6 7" key="1">
    <citation type="submission" date="2017-08" db="EMBL/GenBank/DDBJ databases">
        <title>Infants hospitalized years apart are colonized by the same room-sourced microbial strains.</title>
        <authorList>
            <person name="Brooks B."/>
            <person name="Olm M.R."/>
            <person name="Firek B.A."/>
            <person name="Baker R."/>
            <person name="Thomas B.C."/>
            <person name="Morowitz M.J."/>
            <person name="Banfield J.F."/>
        </authorList>
    </citation>
    <scope>NUCLEOTIDE SEQUENCE [LARGE SCALE GENOMIC DNA]</scope>
    <source>
        <strain evidence="6">S2_005_002_R2_33</strain>
    </source>
</reference>
<feature type="chain" id="PRO_5015946250" evidence="4">
    <location>
        <begin position="26"/>
        <end position="389"/>
    </location>
</feature>
<dbReference type="InterPro" id="IPR051010">
    <property type="entry name" value="BCAA_transport"/>
</dbReference>
<name>A0A2W5QH06_9SPHN</name>
<protein>
    <submittedName>
        <fullName evidence="6">Penicillin-binding protein activator</fullName>
    </submittedName>
</protein>
<comment type="caution">
    <text evidence="6">The sequence shown here is derived from an EMBL/GenBank/DDBJ whole genome shotgun (WGS) entry which is preliminary data.</text>
</comment>
<dbReference type="PROSITE" id="PS51257">
    <property type="entry name" value="PROKAR_LIPOPROTEIN"/>
    <property type="match status" value="1"/>
</dbReference>
<evidence type="ECO:0000256" key="2">
    <source>
        <dbReference type="ARBA" id="ARBA00022729"/>
    </source>
</evidence>
<dbReference type="PANTHER" id="PTHR30483">
    <property type="entry name" value="LEUCINE-SPECIFIC-BINDING PROTEIN"/>
    <property type="match status" value="1"/>
</dbReference>
<dbReference type="InterPro" id="IPR006311">
    <property type="entry name" value="TAT_signal"/>
</dbReference>
<dbReference type="CDD" id="cd06339">
    <property type="entry name" value="PBP1_YraM_LppC_lipoprotein-like"/>
    <property type="match status" value="1"/>
</dbReference>
<evidence type="ECO:0000256" key="4">
    <source>
        <dbReference type="SAM" id="SignalP"/>
    </source>
</evidence>
<evidence type="ECO:0000313" key="6">
    <source>
        <dbReference type="EMBL" id="PZQ53973.1"/>
    </source>
</evidence>
<dbReference type="GO" id="GO:0006865">
    <property type="term" value="P:amino acid transport"/>
    <property type="evidence" value="ECO:0007669"/>
    <property type="project" value="UniProtKB-KW"/>
</dbReference>
<dbReference type="InterPro" id="IPR028082">
    <property type="entry name" value="Peripla_BP_I"/>
</dbReference>
<evidence type="ECO:0000256" key="1">
    <source>
        <dbReference type="ARBA" id="ARBA00010062"/>
    </source>
</evidence>
<accession>A0A2W5QH06</accession>
<evidence type="ECO:0000256" key="3">
    <source>
        <dbReference type="ARBA" id="ARBA00022970"/>
    </source>
</evidence>